<dbReference type="InterPro" id="IPR005515">
    <property type="entry name" value="VOMI"/>
</dbReference>
<feature type="signal peptide" evidence="1">
    <location>
        <begin position="1"/>
        <end position="18"/>
    </location>
</feature>
<evidence type="ECO:0008006" key="4">
    <source>
        <dbReference type="Google" id="ProtNLM"/>
    </source>
</evidence>
<evidence type="ECO:0000313" key="3">
    <source>
        <dbReference type="Proteomes" id="UP000708208"/>
    </source>
</evidence>
<keyword evidence="1" id="KW-0732">Signal</keyword>
<gene>
    <name evidence="2" type="ORF">AFUS01_LOCUS25738</name>
</gene>
<name>A0A8J2KE80_9HEXA</name>
<feature type="chain" id="PRO_5035156028" description="Vitelline membrane outer layer protein 1" evidence="1">
    <location>
        <begin position="19"/>
        <end position="204"/>
    </location>
</feature>
<dbReference type="EMBL" id="CAJVCH010333835">
    <property type="protein sequence ID" value="CAG7815033.1"/>
    <property type="molecule type" value="Genomic_DNA"/>
</dbReference>
<reference evidence="2" key="1">
    <citation type="submission" date="2021-06" db="EMBL/GenBank/DDBJ databases">
        <authorList>
            <person name="Hodson N. C."/>
            <person name="Mongue J. A."/>
            <person name="Jaron S. K."/>
        </authorList>
    </citation>
    <scope>NUCLEOTIDE SEQUENCE</scope>
</reference>
<dbReference type="Pfam" id="PF03762">
    <property type="entry name" value="VOMI"/>
    <property type="match status" value="1"/>
</dbReference>
<evidence type="ECO:0000256" key="1">
    <source>
        <dbReference type="SAM" id="SignalP"/>
    </source>
</evidence>
<dbReference type="PANTHER" id="PTHR18841">
    <property type="entry name" value="VITELLINE MEMBRANE OUTER LAYER PROTEIN I-RELATED"/>
    <property type="match status" value="1"/>
</dbReference>
<evidence type="ECO:0000313" key="2">
    <source>
        <dbReference type="EMBL" id="CAG7815033.1"/>
    </source>
</evidence>
<protein>
    <recommendedName>
        <fullName evidence="4">Vitelline membrane outer layer protein 1</fullName>
    </recommendedName>
</protein>
<dbReference type="Proteomes" id="UP000708208">
    <property type="component" value="Unassembled WGS sequence"/>
</dbReference>
<proteinExistence type="predicted"/>
<keyword evidence="3" id="KW-1185">Reference proteome</keyword>
<sequence>MSGKLFFILAFCSARAIAEIEIIESPPLTNWGEWYNYEGCPYASYVYGFQLRVHEFWDSSVTDDTALNSLYLLCSTPDARRAGYEIFGPDAYTPPLTMISSKVGLYGDLRREWQCSSPRFAIGFELRVLESQGILWDDVAASNLILHCGYGESLLGDGEDVGVWTGENRCTPGRVICGIQTQIEFAKFDDTALNNVKMGCCDPV</sequence>
<comment type="caution">
    <text evidence="2">The sequence shown here is derived from an EMBL/GenBank/DDBJ whole genome shotgun (WGS) entry which is preliminary data.</text>
</comment>
<organism evidence="2 3">
    <name type="scientific">Allacma fusca</name>
    <dbReference type="NCBI Taxonomy" id="39272"/>
    <lineage>
        <taxon>Eukaryota</taxon>
        <taxon>Metazoa</taxon>
        <taxon>Ecdysozoa</taxon>
        <taxon>Arthropoda</taxon>
        <taxon>Hexapoda</taxon>
        <taxon>Collembola</taxon>
        <taxon>Symphypleona</taxon>
        <taxon>Sminthuridae</taxon>
        <taxon>Allacma</taxon>
    </lineage>
</organism>
<dbReference type="OrthoDB" id="6329319at2759"/>
<dbReference type="AlphaFoldDB" id="A0A8J2KE80"/>
<dbReference type="GO" id="GO:0005615">
    <property type="term" value="C:extracellular space"/>
    <property type="evidence" value="ECO:0007669"/>
    <property type="project" value="TreeGrafter"/>
</dbReference>
<accession>A0A8J2KE80</accession>
<dbReference type="PANTHER" id="PTHR18841:SF0">
    <property type="entry name" value="VITELLINE MEMBRANE OUTER LAYER 1 HOMOLOG A-RELATED"/>
    <property type="match status" value="1"/>
</dbReference>